<evidence type="ECO:0000313" key="1">
    <source>
        <dbReference type="EMBL" id="NLR77025.1"/>
    </source>
</evidence>
<reference evidence="1 2" key="1">
    <citation type="submission" date="2020-04" db="EMBL/GenBank/DDBJ databases">
        <authorList>
            <person name="Yin C."/>
        </authorList>
    </citation>
    <scope>NUCLEOTIDE SEQUENCE [LARGE SCALE GENOMIC DNA]</scope>
    <source>
        <strain evidence="1 2">Ak56</strain>
    </source>
</reference>
<keyword evidence="2" id="KW-1185">Reference proteome</keyword>
<organism evidence="1 2">
    <name type="scientific">Chitinophaga eiseniae</name>
    <dbReference type="NCBI Taxonomy" id="634771"/>
    <lineage>
        <taxon>Bacteria</taxon>
        <taxon>Pseudomonadati</taxon>
        <taxon>Bacteroidota</taxon>
        <taxon>Chitinophagia</taxon>
        <taxon>Chitinophagales</taxon>
        <taxon>Chitinophagaceae</taxon>
        <taxon>Chitinophaga</taxon>
    </lineage>
</organism>
<dbReference type="EMBL" id="JABAHZ010000001">
    <property type="protein sequence ID" value="NLR77025.1"/>
    <property type="molecule type" value="Genomic_DNA"/>
</dbReference>
<name>A0A847SDJ8_9BACT</name>
<evidence type="ECO:0000313" key="2">
    <source>
        <dbReference type="Proteomes" id="UP000552864"/>
    </source>
</evidence>
<proteinExistence type="predicted"/>
<sequence length="59" mass="6806">MCNCITTSRTQQQKLYLRGYMGVSLLGQTATFHRYYSIFYTDIVDLLALPKSIIARQGR</sequence>
<dbReference type="AlphaFoldDB" id="A0A847SDJ8"/>
<dbReference type="Proteomes" id="UP000552864">
    <property type="component" value="Unassembled WGS sequence"/>
</dbReference>
<accession>A0A847SDJ8</accession>
<protein>
    <submittedName>
        <fullName evidence="1">DUF2147 domain-containing protein</fullName>
    </submittedName>
</protein>
<gene>
    <name evidence="1" type="ORF">HGH91_00205</name>
</gene>
<comment type="caution">
    <text evidence="1">The sequence shown here is derived from an EMBL/GenBank/DDBJ whole genome shotgun (WGS) entry which is preliminary data.</text>
</comment>